<dbReference type="PANTHER" id="PTHR30055:SF212">
    <property type="entry name" value="TETR-FAMILY FAMILY TRANSCRIPTIONAL REGULATOR"/>
    <property type="match status" value="1"/>
</dbReference>
<gene>
    <name evidence="6" type="ORF">EI42_00440</name>
</gene>
<dbReference type="PROSITE" id="PS50977">
    <property type="entry name" value="HTH_TETR_2"/>
    <property type="match status" value="1"/>
</dbReference>
<evidence type="ECO:0000256" key="2">
    <source>
        <dbReference type="ARBA" id="ARBA00023125"/>
    </source>
</evidence>
<proteinExistence type="predicted"/>
<feature type="DNA-binding region" description="H-T-H motif" evidence="4">
    <location>
        <begin position="43"/>
        <end position="62"/>
    </location>
</feature>
<evidence type="ECO:0000313" key="7">
    <source>
        <dbReference type="Proteomes" id="UP000248806"/>
    </source>
</evidence>
<dbReference type="Gene3D" id="1.10.357.10">
    <property type="entry name" value="Tetracycline Repressor, domain 2"/>
    <property type="match status" value="1"/>
</dbReference>
<reference evidence="6 7" key="1">
    <citation type="submission" date="2018-06" db="EMBL/GenBank/DDBJ databases">
        <title>Genomic Encyclopedia of Archaeal and Bacterial Type Strains, Phase II (KMG-II): from individual species to whole genera.</title>
        <authorList>
            <person name="Goeker M."/>
        </authorList>
    </citation>
    <scope>NUCLEOTIDE SEQUENCE [LARGE SCALE GENOMIC DNA]</scope>
    <source>
        <strain evidence="6 7">ATCC BAA-1881</strain>
    </source>
</reference>
<dbReference type="Proteomes" id="UP000248806">
    <property type="component" value="Unassembled WGS sequence"/>
</dbReference>
<dbReference type="SUPFAM" id="SSF48498">
    <property type="entry name" value="Tetracyclin repressor-like, C-terminal domain"/>
    <property type="match status" value="1"/>
</dbReference>
<accession>A0A326UCP2</accession>
<dbReference type="InterPro" id="IPR009057">
    <property type="entry name" value="Homeodomain-like_sf"/>
</dbReference>
<evidence type="ECO:0000313" key="6">
    <source>
        <dbReference type="EMBL" id="PZW36267.1"/>
    </source>
</evidence>
<comment type="caution">
    <text evidence="6">The sequence shown here is derived from an EMBL/GenBank/DDBJ whole genome shotgun (WGS) entry which is preliminary data.</text>
</comment>
<dbReference type="InterPro" id="IPR025996">
    <property type="entry name" value="MT1864/Rv1816-like_C"/>
</dbReference>
<evidence type="ECO:0000259" key="5">
    <source>
        <dbReference type="PROSITE" id="PS50977"/>
    </source>
</evidence>
<dbReference type="InterPro" id="IPR036271">
    <property type="entry name" value="Tet_transcr_reg_TetR-rel_C_sf"/>
</dbReference>
<evidence type="ECO:0000256" key="1">
    <source>
        <dbReference type="ARBA" id="ARBA00023015"/>
    </source>
</evidence>
<protein>
    <submittedName>
        <fullName evidence="6">TetR family transcriptional regulator</fullName>
    </submittedName>
</protein>
<keyword evidence="7" id="KW-1185">Reference proteome</keyword>
<dbReference type="SUPFAM" id="SSF46689">
    <property type="entry name" value="Homeodomain-like"/>
    <property type="match status" value="1"/>
</dbReference>
<dbReference type="EMBL" id="QKUF01000001">
    <property type="protein sequence ID" value="PZW36267.1"/>
    <property type="molecule type" value="Genomic_DNA"/>
</dbReference>
<name>A0A326UCP2_THEHA</name>
<sequence>MTRDERVREAIKQRKRHEKEELRQTIVKAAGELFLEEGYNRFSLRKVAERIGYSATTIYHYFKDKDDLLFTIVDYGFERFAYQLQQAVATATSARERLAALCRAYVSFGLENPIYYQLMFLQRSDFLLQQREGEEQPRYASFHILRDTIQQGINEGVLRPGNIEVYSQTLWAHVHGIVSLAISMPVLDREMLQQMTELTSRMVFEGLSSE</sequence>
<dbReference type="PRINTS" id="PR00455">
    <property type="entry name" value="HTHTETR"/>
</dbReference>
<dbReference type="InterPro" id="IPR001647">
    <property type="entry name" value="HTH_TetR"/>
</dbReference>
<evidence type="ECO:0000256" key="3">
    <source>
        <dbReference type="ARBA" id="ARBA00023163"/>
    </source>
</evidence>
<keyword evidence="3" id="KW-0804">Transcription</keyword>
<dbReference type="GO" id="GO:0003700">
    <property type="term" value="F:DNA-binding transcription factor activity"/>
    <property type="evidence" value="ECO:0007669"/>
    <property type="project" value="TreeGrafter"/>
</dbReference>
<evidence type="ECO:0000256" key="4">
    <source>
        <dbReference type="PROSITE-ProRule" id="PRU00335"/>
    </source>
</evidence>
<keyword evidence="1" id="KW-0805">Transcription regulation</keyword>
<dbReference type="OrthoDB" id="9815924at2"/>
<dbReference type="Pfam" id="PF00440">
    <property type="entry name" value="TetR_N"/>
    <property type="match status" value="1"/>
</dbReference>
<dbReference type="GO" id="GO:0000976">
    <property type="term" value="F:transcription cis-regulatory region binding"/>
    <property type="evidence" value="ECO:0007669"/>
    <property type="project" value="TreeGrafter"/>
</dbReference>
<dbReference type="AlphaFoldDB" id="A0A326UCP2"/>
<feature type="domain" description="HTH tetR-type" evidence="5">
    <location>
        <begin position="20"/>
        <end position="80"/>
    </location>
</feature>
<organism evidence="6 7">
    <name type="scientific">Thermosporothrix hazakensis</name>
    <dbReference type="NCBI Taxonomy" id="644383"/>
    <lineage>
        <taxon>Bacteria</taxon>
        <taxon>Bacillati</taxon>
        <taxon>Chloroflexota</taxon>
        <taxon>Ktedonobacteria</taxon>
        <taxon>Ktedonobacterales</taxon>
        <taxon>Thermosporotrichaceae</taxon>
        <taxon>Thermosporothrix</taxon>
    </lineage>
</organism>
<keyword evidence="2 4" id="KW-0238">DNA-binding</keyword>
<dbReference type="Pfam" id="PF13305">
    <property type="entry name" value="TetR_C_33"/>
    <property type="match status" value="1"/>
</dbReference>
<dbReference type="InterPro" id="IPR050109">
    <property type="entry name" value="HTH-type_TetR-like_transc_reg"/>
</dbReference>
<dbReference type="PANTHER" id="PTHR30055">
    <property type="entry name" value="HTH-TYPE TRANSCRIPTIONAL REGULATOR RUTR"/>
    <property type="match status" value="1"/>
</dbReference>
<dbReference type="RefSeq" id="WP_111318369.1">
    <property type="nucleotide sequence ID" value="NZ_BIFX01000001.1"/>
</dbReference>